<dbReference type="SFLD" id="SFLDG01140">
    <property type="entry name" value="C2.B:_Phosphomannomutase_and_P"/>
    <property type="match status" value="1"/>
</dbReference>
<evidence type="ECO:0000313" key="1">
    <source>
        <dbReference type="EMBL" id="MCC2210529.1"/>
    </source>
</evidence>
<dbReference type="InterPro" id="IPR006379">
    <property type="entry name" value="HAD-SF_hydro_IIB"/>
</dbReference>
<dbReference type="NCBIfam" id="TIGR01484">
    <property type="entry name" value="HAD-SF-IIB"/>
    <property type="match status" value="1"/>
</dbReference>
<dbReference type="InterPro" id="IPR000150">
    <property type="entry name" value="Cof"/>
</dbReference>
<dbReference type="PANTHER" id="PTHR10000">
    <property type="entry name" value="PHOSPHOSERINE PHOSPHATASE"/>
    <property type="match status" value="1"/>
</dbReference>
<evidence type="ECO:0000313" key="2">
    <source>
        <dbReference type="Proteomes" id="UP001198242"/>
    </source>
</evidence>
<dbReference type="AlphaFoldDB" id="A0AAE3DYZ5"/>
<dbReference type="NCBIfam" id="TIGR00099">
    <property type="entry name" value="Cof-subfamily"/>
    <property type="match status" value="1"/>
</dbReference>
<sequence>MQGKFSDYLLVSDMDATLLDDNHTISEENRQAIDYFIKNGGRFTVATGRMVEAVRAYMPNLHINAPAVLHNGAKIYDYEKDCAVFERFIEENRKQAIKRVYDDFPQIGLEVYSDEIVYVYRECEETKRFLTRSYEVVYSLPDEIWQRPWIKVLLIGERELLDKYEPIYRTEYDNGYAVRSGDKYLDVVANGVSKGKGMLDMAKKIGIEQNKIIAVGDNMNDISMLEVAGISYAVENAEESVKKIADNLAPSNNGGAIAYIINRLEKIVKTQN</sequence>
<dbReference type="PANTHER" id="PTHR10000:SF8">
    <property type="entry name" value="HAD SUPERFAMILY HYDROLASE-LIKE, TYPE 3"/>
    <property type="match status" value="1"/>
</dbReference>
<dbReference type="RefSeq" id="WP_022229029.1">
    <property type="nucleotide sequence ID" value="NZ_JAJEQM010000008.1"/>
</dbReference>
<proteinExistence type="predicted"/>
<keyword evidence="1" id="KW-0378">Hydrolase</keyword>
<comment type="caution">
    <text evidence="1">The sequence shown here is derived from an EMBL/GenBank/DDBJ whole genome shotgun (WGS) entry which is preliminary data.</text>
</comment>
<dbReference type="GO" id="GO:0005829">
    <property type="term" value="C:cytosol"/>
    <property type="evidence" value="ECO:0007669"/>
    <property type="project" value="TreeGrafter"/>
</dbReference>
<dbReference type="GO" id="GO:0000287">
    <property type="term" value="F:magnesium ion binding"/>
    <property type="evidence" value="ECO:0007669"/>
    <property type="project" value="TreeGrafter"/>
</dbReference>
<dbReference type="Gene3D" id="3.30.1240.10">
    <property type="match status" value="1"/>
</dbReference>
<dbReference type="InterPro" id="IPR023214">
    <property type="entry name" value="HAD_sf"/>
</dbReference>
<dbReference type="EMBL" id="JAJEQM010000008">
    <property type="protein sequence ID" value="MCC2210529.1"/>
    <property type="molecule type" value="Genomic_DNA"/>
</dbReference>
<organism evidence="1 2">
    <name type="scientific">Hominilimicola fabiformis</name>
    <dbReference type="NCBI Taxonomy" id="2885356"/>
    <lineage>
        <taxon>Bacteria</taxon>
        <taxon>Bacillati</taxon>
        <taxon>Bacillota</taxon>
        <taxon>Clostridia</taxon>
        <taxon>Eubacteriales</taxon>
        <taxon>Oscillospiraceae</taxon>
        <taxon>Hominilimicola</taxon>
    </lineage>
</organism>
<gene>
    <name evidence="1" type="ORF">LKE05_06965</name>
</gene>
<name>A0AAE3DYZ5_9FIRM</name>
<dbReference type="SFLD" id="SFLDS00003">
    <property type="entry name" value="Haloacid_Dehalogenase"/>
    <property type="match status" value="1"/>
</dbReference>
<protein>
    <submittedName>
        <fullName evidence="1">Cof-type HAD-IIB family hydrolase</fullName>
    </submittedName>
</protein>
<reference evidence="1 2" key="1">
    <citation type="submission" date="2021-10" db="EMBL/GenBank/DDBJ databases">
        <title>Anaerobic single-cell dispensing facilitates the cultivation of human gut bacteria.</title>
        <authorList>
            <person name="Afrizal A."/>
        </authorList>
    </citation>
    <scope>NUCLEOTIDE SEQUENCE [LARGE SCALE GENOMIC DNA]</scope>
    <source>
        <strain evidence="1 2">CLA-AA-H232</strain>
    </source>
</reference>
<keyword evidence="2" id="KW-1185">Reference proteome</keyword>
<dbReference type="Gene3D" id="3.40.50.1000">
    <property type="entry name" value="HAD superfamily/HAD-like"/>
    <property type="match status" value="1"/>
</dbReference>
<dbReference type="Pfam" id="PF08282">
    <property type="entry name" value="Hydrolase_3"/>
    <property type="match status" value="1"/>
</dbReference>
<dbReference type="SUPFAM" id="SSF56784">
    <property type="entry name" value="HAD-like"/>
    <property type="match status" value="1"/>
</dbReference>
<dbReference type="GO" id="GO:0016791">
    <property type="term" value="F:phosphatase activity"/>
    <property type="evidence" value="ECO:0007669"/>
    <property type="project" value="TreeGrafter"/>
</dbReference>
<dbReference type="CDD" id="cd07516">
    <property type="entry name" value="HAD_Pase"/>
    <property type="match status" value="1"/>
</dbReference>
<dbReference type="InterPro" id="IPR036412">
    <property type="entry name" value="HAD-like_sf"/>
</dbReference>
<accession>A0AAE3DYZ5</accession>
<dbReference type="Proteomes" id="UP001198242">
    <property type="component" value="Unassembled WGS sequence"/>
</dbReference>